<dbReference type="OrthoDB" id="337762at2"/>
<evidence type="ECO:0000313" key="2">
    <source>
        <dbReference type="EMBL" id="KAB2331734.1"/>
    </source>
</evidence>
<evidence type="ECO:0000313" key="3">
    <source>
        <dbReference type="Proteomes" id="UP000441354"/>
    </source>
</evidence>
<sequence>MNKWFIALAILCILVTGPSFQAKALTFDHLPTNQTSKQWSVQIGKAIESKGSVKPEISKFHTYSLNLNNIGEDVLTVKVNMYRNEPDSKTKYSLTGCSDEKDCNQNSHEQAMALAKQLNEKMPYIYQNFPLAEKATELEVEIIWMPKENPGRLLKETFVFTQ</sequence>
<feature type="chain" id="PRO_5038336393" evidence="1">
    <location>
        <begin position="25"/>
        <end position="162"/>
    </location>
</feature>
<reference evidence="2 3" key="1">
    <citation type="journal article" date="2014" name="Arch. Microbiol.">
        <title>Bacillus mesophilum sp. nov., strain IITR-54T, a novel 4-chlorobiphenyl dechlorinating bacterium.</title>
        <authorList>
            <person name="Manickam N."/>
            <person name="Singh N.K."/>
            <person name="Bajaj A."/>
            <person name="Kumar R.M."/>
            <person name="Kaur G."/>
            <person name="Kaur N."/>
            <person name="Bala M."/>
            <person name="Kumar A."/>
            <person name="Mayilraj S."/>
        </authorList>
    </citation>
    <scope>NUCLEOTIDE SEQUENCE [LARGE SCALE GENOMIC DNA]</scope>
    <source>
        <strain evidence="2 3">IITR-54</strain>
    </source>
</reference>
<dbReference type="EMBL" id="WBOT01000004">
    <property type="protein sequence ID" value="KAB2331734.1"/>
    <property type="molecule type" value="Genomic_DNA"/>
</dbReference>
<organism evidence="2 3">
    <name type="scientific">Bacillus mesophilum</name>
    <dbReference type="NCBI Taxonomy" id="1071718"/>
    <lineage>
        <taxon>Bacteria</taxon>
        <taxon>Bacillati</taxon>
        <taxon>Bacillota</taxon>
        <taxon>Bacilli</taxon>
        <taxon>Bacillales</taxon>
        <taxon>Bacillaceae</taxon>
        <taxon>Bacillus</taxon>
    </lineage>
</organism>
<dbReference type="Proteomes" id="UP000441354">
    <property type="component" value="Unassembled WGS sequence"/>
</dbReference>
<dbReference type="AlphaFoldDB" id="A0A7V7RKC2"/>
<protein>
    <submittedName>
        <fullName evidence="2">Uncharacterized protein</fullName>
    </submittedName>
</protein>
<accession>A0A7V7RKC2</accession>
<keyword evidence="1" id="KW-0732">Signal</keyword>
<gene>
    <name evidence="2" type="ORF">F7732_13760</name>
</gene>
<comment type="caution">
    <text evidence="2">The sequence shown here is derived from an EMBL/GenBank/DDBJ whole genome shotgun (WGS) entry which is preliminary data.</text>
</comment>
<dbReference type="RefSeq" id="WP_151574613.1">
    <property type="nucleotide sequence ID" value="NZ_WBOT01000004.1"/>
</dbReference>
<evidence type="ECO:0000256" key="1">
    <source>
        <dbReference type="SAM" id="SignalP"/>
    </source>
</evidence>
<name>A0A7V7RKC2_9BACI</name>
<keyword evidence="3" id="KW-1185">Reference proteome</keyword>
<proteinExistence type="predicted"/>
<feature type="signal peptide" evidence="1">
    <location>
        <begin position="1"/>
        <end position="24"/>
    </location>
</feature>